<evidence type="ECO:0000313" key="1">
    <source>
        <dbReference type="EMBL" id="MET3865458.1"/>
    </source>
</evidence>
<dbReference type="RefSeq" id="WP_209650879.1">
    <property type="nucleotide sequence ID" value="NZ_JBEPNV010000001.1"/>
</dbReference>
<accession>A0ABV2NG82</accession>
<dbReference type="Proteomes" id="UP001549119">
    <property type="component" value="Unassembled WGS sequence"/>
</dbReference>
<organism evidence="1 2">
    <name type="scientific">Methylobacterium radiotolerans</name>
    <dbReference type="NCBI Taxonomy" id="31998"/>
    <lineage>
        <taxon>Bacteria</taxon>
        <taxon>Pseudomonadati</taxon>
        <taxon>Pseudomonadota</taxon>
        <taxon>Alphaproteobacteria</taxon>
        <taxon>Hyphomicrobiales</taxon>
        <taxon>Methylobacteriaceae</taxon>
        <taxon>Methylobacterium</taxon>
    </lineage>
</organism>
<proteinExistence type="predicted"/>
<comment type="caution">
    <text evidence="1">The sequence shown here is derived from an EMBL/GenBank/DDBJ whole genome shotgun (WGS) entry which is preliminary data.</text>
</comment>
<gene>
    <name evidence="1" type="ORF">ABIC20_002767</name>
</gene>
<sequence>MTSEDELQDAGSTVEAANGSFYAAYKRQLTELIYSIELAGLDALENSSLQSPDRTELENGLRILKNNKSNLLRLLSKIIDEEKPSFFEECTIENITNVLSGVFMTSKYLRLTDSAVQETLRKQANIARAARQPKLSKEKAGRIEMVKRHCAAAGVDLRNPYKAAEVIRDAVNAERAKAGKPGVTVRSIQNWINEAELATNSENS</sequence>
<keyword evidence="2" id="KW-1185">Reference proteome</keyword>
<protein>
    <submittedName>
        <fullName evidence="1">Uncharacterized protein</fullName>
    </submittedName>
</protein>
<name>A0ABV2NG82_9HYPH</name>
<reference evidence="1 2" key="1">
    <citation type="submission" date="2024-06" db="EMBL/GenBank/DDBJ databases">
        <title>Genomics of switchgrass bacterial isolates.</title>
        <authorList>
            <person name="Shade A."/>
        </authorList>
    </citation>
    <scope>NUCLEOTIDE SEQUENCE [LARGE SCALE GENOMIC DNA]</scope>
    <source>
        <strain evidence="1 2">PvP084</strain>
    </source>
</reference>
<dbReference type="EMBL" id="JBEPNW010000002">
    <property type="protein sequence ID" value="MET3865458.1"/>
    <property type="molecule type" value="Genomic_DNA"/>
</dbReference>
<evidence type="ECO:0000313" key="2">
    <source>
        <dbReference type="Proteomes" id="UP001549119"/>
    </source>
</evidence>